<keyword evidence="5 7" id="KW-0030">Aminoacyl-tRNA synthetase</keyword>
<dbReference type="InterPro" id="IPR002300">
    <property type="entry name" value="aa-tRNA-synth_Ia"/>
</dbReference>
<dbReference type="InterPro" id="IPR023586">
    <property type="entry name" value="Ile-tRNA-ligase_type2"/>
</dbReference>
<name>T0ZAL5_9ZZZZ</name>
<dbReference type="GO" id="GO:0004822">
    <property type="term" value="F:isoleucine-tRNA ligase activity"/>
    <property type="evidence" value="ECO:0007669"/>
    <property type="project" value="InterPro"/>
</dbReference>
<gene>
    <name evidence="7" type="ORF">B1B_14215</name>
</gene>
<keyword evidence="3" id="KW-0067">ATP-binding</keyword>
<protein>
    <submittedName>
        <fullName evidence="7">Aminoacyl-tRNA synthetase, class Ia domain protein</fullName>
        <ecNumber evidence="7">6.1.1.-</ecNumber>
    </submittedName>
</protein>
<evidence type="ECO:0000256" key="3">
    <source>
        <dbReference type="ARBA" id="ARBA00022840"/>
    </source>
</evidence>
<evidence type="ECO:0000256" key="2">
    <source>
        <dbReference type="ARBA" id="ARBA00022741"/>
    </source>
</evidence>
<dbReference type="PANTHER" id="PTHR42780">
    <property type="entry name" value="SOLEUCYL-TRNA SYNTHETASE"/>
    <property type="match status" value="1"/>
</dbReference>
<evidence type="ECO:0000256" key="4">
    <source>
        <dbReference type="ARBA" id="ARBA00022917"/>
    </source>
</evidence>
<accession>T0ZAL5</accession>
<feature type="non-terminal residue" evidence="7">
    <location>
        <position position="166"/>
    </location>
</feature>
<reference evidence="7" key="1">
    <citation type="submission" date="2013-08" db="EMBL/GenBank/DDBJ databases">
        <authorList>
            <person name="Mendez C."/>
            <person name="Richter M."/>
            <person name="Ferrer M."/>
            <person name="Sanchez J."/>
        </authorList>
    </citation>
    <scope>NUCLEOTIDE SEQUENCE</scope>
</reference>
<reference evidence="7" key="2">
    <citation type="journal article" date="2014" name="ISME J.">
        <title>Microbial stratification in low pH oxic and suboxic macroscopic growths along an acid mine drainage.</title>
        <authorList>
            <person name="Mendez-Garcia C."/>
            <person name="Mesa V."/>
            <person name="Sprenger R.R."/>
            <person name="Richter M."/>
            <person name="Diez M.S."/>
            <person name="Solano J."/>
            <person name="Bargiela R."/>
            <person name="Golyshina O.V."/>
            <person name="Manteca A."/>
            <person name="Ramos J.L."/>
            <person name="Gallego J.R."/>
            <person name="Llorente I."/>
            <person name="Martins Dos Santos V.A."/>
            <person name="Jensen O.N."/>
            <person name="Pelaez A.I."/>
            <person name="Sanchez J."/>
            <person name="Ferrer M."/>
        </authorList>
    </citation>
    <scope>NUCLEOTIDE SEQUENCE</scope>
</reference>
<evidence type="ECO:0000313" key="7">
    <source>
        <dbReference type="EMBL" id="EQD42088.1"/>
    </source>
</evidence>
<dbReference type="EC" id="6.1.1.-" evidence="7"/>
<comment type="caution">
    <text evidence="7">The sequence shown here is derived from an EMBL/GenBank/DDBJ whole genome shotgun (WGS) entry which is preliminary data.</text>
</comment>
<dbReference type="Gene3D" id="3.40.50.620">
    <property type="entry name" value="HUPs"/>
    <property type="match status" value="1"/>
</dbReference>
<keyword evidence="4" id="KW-0648">Protein biosynthesis</keyword>
<proteinExistence type="predicted"/>
<dbReference type="AlphaFoldDB" id="T0ZAL5"/>
<dbReference type="InterPro" id="IPR014729">
    <property type="entry name" value="Rossmann-like_a/b/a_fold"/>
</dbReference>
<dbReference type="Pfam" id="PF00133">
    <property type="entry name" value="tRNA-synt_1"/>
    <property type="match status" value="1"/>
</dbReference>
<feature type="domain" description="Aminoacyl-tRNA synthetase class Ia" evidence="6">
    <location>
        <begin position="3"/>
        <end position="166"/>
    </location>
</feature>
<keyword evidence="1 7" id="KW-0436">Ligase</keyword>
<keyword evidence="2" id="KW-0547">Nucleotide-binding</keyword>
<dbReference type="SUPFAM" id="SSF52374">
    <property type="entry name" value="Nucleotidylyl transferase"/>
    <property type="match status" value="1"/>
</dbReference>
<feature type="non-terminal residue" evidence="7">
    <location>
        <position position="1"/>
    </location>
</feature>
<evidence type="ECO:0000256" key="1">
    <source>
        <dbReference type="ARBA" id="ARBA00022598"/>
    </source>
</evidence>
<evidence type="ECO:0000259" key="6">
    <source>
        <dbReference type="Pfam" id="PF00133"/>
    </source>
</evidence>
<sequence>VNTNSRINWYPNHLKDGRFGNFLEEAKDWSLSRNRYWGTPLPVWKCEHGHYEAIGSLKELADRSGMELDDLHRPFVDQLKLKCQQCGSESAIEPYVIDTWFDSGSATYASIGYPRLSKETHIPVDFITEAIDQTRGWYYTLHVISTLLFNSNAYRNVLTIEFVLDA</sequence>
<dbReference type="EMBL" id="AUZY01009398">
    <property type="protein sequence ID" value="EQD42088.1"/>
    <property type="molecule type" value="Genomic_DNA"/>
</dbReference>
<dbReference type="PANTHER" id="PTHR42780:SF1">
    <property type="entry name" value="ISOLEUCINE--TRNA LIGASE, CYTOPLASMIC"/>
    <property type="match status" value="1"/>
</dbReference>
<evidence type="ECO:0000256" key="5">
    <source>
        <dbReference type="ARBA" id="ARBA00023146"/>
    </source>
</evidence>
<organism evidence="7">
    <name type="scientific">mine drainage metagenome</name>
    <dbReference type="NCBI Taxonomy" id="410659"/>
    <lineage>
        <taxon>unclassified sequences</taxon>
        <taxon>metagenomes</taxon>
        <taxon>ecological metagenomes</taxon>
    </lineage>
</organism>
<dbReference type="GO" id="GO:0005524">
    <property type="term" value="F:ATP binding"/>
    <property type="evidence" value="ECO:0007669"/>
    <property type="project" value="UniProtKB-KW"/>
</dbReference>
<dbReference type="GO" id="GO:0006428">
    <property type="term" value="P:isoleucyl-tRNA aminoacylation"/>
    <property type="evidence" value="ECO:0007669"/>
    <property type="project" value="TreeGrafter"/>
</dbReference>